<keyword evidence="4" id="KW-1185">Reference proteome</keyword>
<dbReference type="SUPFAM" id="SSF69047">
    <property type="entry name" value="Hypothetical protein YjbJ"/>
    <property type="match status" value="1"/>
</dbReference>
<evidence type="ECO:0000256" key="1">
    <source>
        <dbReference type="ARBA" id="ARBA00009129"/>
    </source>
</evidence>
<comment type="similarity">
    <text evidence="1">Belongs to the UPF0337 (CsbD) family.</text>
</comment>
<reference evidence="4" key="1">
    <citation type="submission" date="2018-03" db="EMBL/GenBank/DDBJ databases">
        <authorList>
            <person name="Zecchin S."/>
        </authorList>
    </citation>
    <scope>NUCLEOTIDE SEQUENCE [LARGE SCALE GENOMIC DNA]</scope>
</reference>
<dbReference type="InterPro" id="IPR008462">
    <property type="entry name" value="CsbD"/>
</dbReference>
<proteinExistence type="inferred from homology"/>
<dbReference type="Pfam" id="PF05532">
    <property type="entry name" value="CsbD"/>
    <property type="match status" value="1"/>
</dbReference>
<dbReference type="InterPro" id="IPR036629">
    <property type="entry name" value="YjbJ_sf"/>
</dbReference>
<dbReference type="Gene3D" id="1.10.1470.10">
    <property type="entry name" value="YjbJ"/>
    <property type="match status" value="1"/>
</dbReference>
<dbReference type="Proteomes" id="UP000245125">
    <property type="component" value="Unassembled WGS sequence"/>
</dbReference>
<dbReference type="EMBL" id="OUUY01000053">
    <property type="protein sequence ID" value="SPP99992.1"/>
    <property type="molecule type" value="Genomic_DNA"/>
</dbReference>
<gene>
    <name evidence="3" type="ORF">NBG4_1460003</name>
</gene>
<name>A0A2U3QEY7_9BACT</name>
<dbReference type="AlphaFoldDB" id="A0A2U3QEY7"/>
<evidence type="ECO:0000313" key="4">
    <source>
        <dbReference type="Proteomes" id="UP000245125"/>
    </source>
</evidence>
<evidence type="ECO:0000259" key="2">
    <source>
        <dbReference type="Pfam" id="PF05532"/>
    </source>
</evidence>
<sequence length="59" mass="6370">MKSSMKDKVKGTFHEAKGKIKEMAGEITDNPKLEAKGKVEKIAGKAQKKVGQVKKVLGS</sequence>
<evidence type="ECO:0000313" key="3">
    <source>
        <dbReference type="EMBL" id="SPP99992.1"/>
    </source>
</evidence>
<accession>A0A2U3QEY7</accession>
<protein>
    <recommendedName>
        <fullName evidence="2">CsbD-like domain-containing protein</fullName>
    </recommendedName>
</protein>
<feature type="domain" description="CsbD-like" evidence="2">
    <location>
        <begin position="7"/>
        <end position="55"/>
    </location>
</feature>
<organism evidence="3 4">
    <name type="scientific">Candidatus Sulfobium mesophilum</name>
    <dbReference type="NCBI Taxonomy" id="2016548"/>
    <lineage>
        <taxon>Bacteria</taxon>
        <taxon>Pseudomonadati</taxon>
        <taxon>Nitrospirota</taxon>
        <taxon>Nitrospiria</taxon>
        <taxon>Nitrospirales</taxon>
        <taxon>Nitrospiraceae</taxon>
        <taxon>Candidatus Sulfobium</taxon>
    </lineage>
</organism>
<dbReference type="OrthoDB" id="5397751at2"/>